<dbReference type="GO" id="GO:0005507">
    <property type="term" value="F:copper ion binding"/>
    <property type="evidence" value="ECO:0007669"/>
    <property type="project" value="TreeGrafter"/>
</dbReference>
<dbReference type="SUPFAM" id="SSF110395">
    <property type="entry name" value="CutC-like"/>
    <property type="match status" value="1"/>
</dbReference>
<name>A0A1I1EMU7_9FLAO</name>
<keyword evidence="4" id="KW-1185">Reference proteome</keyword>
<proteinExistence type="inferred from homology"/>
<dbReference type="EMBL" id="FOKV01000001">
    <property type="protein sequence ID" value="SFB87982.1"/>
    <property type="molecule type" value="Genomic_DNA"/>
</dbReference>
<organism evidence="3 4">
    <name type="scientific">Zunongwangia mangrovi</name>
    <dbReference type="NCBI Taxonomy" id="1334022"/>
    <lineage>
        <taxon>Bacteria</taxon>
        <taxon>Pseudomonadati</taxon>
        <taxon>Bacteroidota</taxon>
        <taxon>Flavobacteriia</taxon>
        <taxon>Flavobacteriales</taxon>
        <taxon>Flavobacteriaceae</taxon>
        <taxon>Zunongwangia</taxon>
    </lineage>
</organism>
<sequence length="209" mass="22770">MTNFVKEACVESLEEALKAETLGADRVELCADLSQDGITPERNVIEKAKAQLKIPFRVMIRPRGGDFVYSEAEFEVMKQDISFCKAIGVEGVVFGILKEDNTLDLERISTLVALSKPLKVVIHKAIDETPDILKATEELSKIDGISTILSSGGKATAKEGISTLKNMIAVSGNKLEIMPAGRVTNKNLDEIHKSIGARAYHGRRILGAF</sequence>
<evidence type="ECO:0000256" key="2">
    <source>
        <dbReference type="HAMAP-Rule" id="MF_00795"/>
    </source>
</evidence>
<dbReference type="AlphaFoldDB" id="A0A1I1EMU7"/>
<evidence type="ECO:0000313" key="3">
    <source>
        <dbReference type="EMBL" id="SFB87982.1"/>
    </source>
</evidence>
<dbReference type="CDD" id="cd00945">
    <property type="entry name" value="Aldolase_Class_I"/>
    <property type="match status" value="1"/>
</dbReference>
<evidence type="ECO:0000313" key="4">
    <source>
        <dbReference type="Proteomes" id="UP000199438"/>
    </source>
</evidence>
<dbReference type="GO" id="GO:0005737">
    <property type="term" value="C:cytoplasm"/>
    <property type="evidence" value="ECO:0007669"/>
    <property type="project" value="UniProtKB-SubCell"/>
</dbReference>
<dbReference type="PANTHER" id="PTHR12598:SF0">
    <property type="entry name" value="COPPER HOMEOSTASIS PROTEIN CUTC HOMOLOG"/>
    <property type="match status" value="1"/>
</dbReference>
<dbReference type="HAMAP" id="MF_00795">
    <property type="entry name" value="CutC"/>
    <property type="match status" value="1"/>
</dbReference>
<dbReference type="Proteomes" id="UP000199438">
    <property type="component" value="Unassembled WGS sequence"/>
</dbReference>
<dbReference type="InterPro" id="IPR036822">
    <property type="entry name" value="CutC-like_dom_sf"/>
</dbReference>
<dbReference type="RefSeq" id="WP_092540255.1">
    <property type="nucleotide sequence ID" value="NZ_FOKV01000001.1"/>
</dbReference>
<comment type="similarity">
    <text evidence="1 2">Belongs to the CutC family.</text>
</comment>
<dbReference type="InterPro" id="IPR005627">
    <property type="entry name" value="CutC-like"/>
</dbReference>
<gene>
    <name evidence="2" type="primary">cutC</name>
    <name evidence="3" type="ORF">SAMN04487907_1011016</name>
</gene>
<dbReference type="STRING" id="1334022.SAMN04487907_1011016"/>
<dbReference type="PANTHER" id="PTHR12598">
    <property type="entry name" value="COPPER HOMEOSTASIS PROTEIN CUTC"/>
    <property type="match status" value="1"/>
</dbReference>
<dbReference type="Pfam" id="PF03932">
    <property type="entry name" value="CutC"/>
    <property type="match status" value="1"/>
</dbReference>
<dbReference type="OrthoDB" id="9815677at2"/>
<accession>A0A1I1EMU7</accession>
<protein>
    <recommendedName>
        <fullName evidence="2">PF03932 family protein CutC</fullName>
    </recommendedName>
</protein>
<dbReference type="Gene3D" id="3.20.20.380">
    <property type="entry name" value="Copper homeostasis (CutC) domain"/>
    <property type="match status" value="1"/>
</dbReference>
<comment type="subcellular location">
    <subcellularLocation>
        <location evidence="2">Cytoplasm</location>
    </subcellularLocation>
</comment>
<comment type="caution">
    <text evidence="2">Once thought to be involved in copper homeostasis, experiments in E.coli have shown this is not the case.</text>
</comment>
<evidence type="ECO:0000256" key="1">
    <source>
        <dbReference type="ARBA" id="ARBA00007768"/>
    </source>
</evidence>
<keyword evidence="2" id="KW-0963">Cytoplasm</keyword>
<reference evidence="4" key="1">
    <citation type="submission" date="2016-10" db="EMBL/GenBank/DDBJ databases">
        <authorList>
            <person name="Varghese N."/>
            <person name="Submissions S."/>
        </authorList>
    </citation>
    <scope>NUCLEOTIDE SEQUENCE [LARGE SCALE GENOMIC DNA]</scope>
    <source>
        <strain evidence="4">DSM 24499</strain>
    </source>
</reference>